<dbReference type="Proteomes" id="UP000005475">
    <property type="component" value="Unassembled WGS sequence"/>
</dbReference>
<sequence length="40" mass="4347">MTTIPSGTGSVTGSSLLHEAKTTVAHSTNKEKIFFMLFYI</sequence>
<gene>
    <name evidence="1" type="ORF">BACOVA_00928</name>
</gene>
<dbReference type="AlphaFoldDB" id="A0AAN3ABA8"/>
<reference evidence="1 2" key="1">
    <citation type="submission" date="2007-03" db="EMBL/GenBank/DDBJ databases">
        <authorList>
            <person name="Fulton L."/>
            <person name="Clifton S."/>
            <person name="Fulton B."/>
            <person name="Xu J."/>
            <person name="Minx P."/>
            <person name="Pepin K.H."/>
            <person name="Johnson M."/>
            <person name="Thiruvilangam P."/>
            <person name="Bhonagiri V."/>
            <person name="Nash W.E."/>
            <person name="Mardis E.R."/>
            <person name="Wilson R.K."/>
        </authorList>
    </citation>
    <scope>NUCLEOTIDE SEQUENCE [LARGE SCALE GENOMIC DNA]</scope>
    <source>
        <strain evidence="2">ATCC 8483 / DSM 1896 / JCM 5824 / BCRC 10623 / CCUG 4943 / NCTC 11153</strain>
    </source>
</reference>
<evidence type="ECO:0000313" key="2">
    <source>
        <dbReference type="Proteomes" id="UP000005475"/>
    </source>
</evidence>
<comment type="caution">
    <text evidence="1">The sequence shown here is derived from an EMBL/GenBank/DDBJ whole genome shotgun (WGS) entry which is preliminary data.</text>
</comment>
<evidence type="ECO:0000313" key="1">
    <source>
        <dbReference type="EMBL" id="EDO13394.1"/>
    </source>
</evidence>
<accession>A0AAN3ABA8</accession>
<proteinExistence type="predicted"/>
<organism evidence="1 2">
    <name type="scientific">Bacteroides ovatus (strain ATCC 8483 / DSM 1896 / JCM 5824 / BCRC 10623 / CCUG 4943 / NCTC 11153)</name>
    <dbReference type="NCBI Taxonomy" id="411476"/>
    <lineage>
        <taxon>Bacteria</taxon>
        <taxon>Pseudomonadati</taxon>
        <taxon>Bacteroidota</taxon>
        <taxon>Bacteroidia</taxon>
        <taxon>Bacteroidales</taxon>
        <taxon>Bacteroidaceae</taxon>
        <taxon>Bacteroides</taxon>
    </lineage>
</organism>
<name>A0AAN3ABA8_BACO1</name>
<reference evidence="2" key="2">
    <citation type="submission" date="2007-04" db="EMBL/GenBank/DDBJ databases">
        <title>Draft genome sequence of Bacteroides ovatus (ATCC 8483).</title>
        <authorList>
            <person name="Sudarsanam P."/>
            <person name="Ley R."/>
            <person name="Guruge J."/>
            <person name="Turnbaugh P.J."/>
            <person name="Mahowald M."/>
            <person name="Liep D."/>
            <person name="Gordon J."/>
        </authorList>
    </citation>
    <scope>NUCLEOTIDE SEQUENCE [LARGE SCALE GENOMIC DNA]</scope>
    <source>
        <strain evidence="2">ATCC 8483 / DSM 1896 / JCM 5824 / BCRC 10623 / CCUG 4943 / NCTC 11153</strain>
    </source>
</reference>
<dbReference type="EMBL" id="AAXF02000039">
    <property type="protein sequence ID" value="EDO13394.1"/>
    <property type="molecule type" value="Genomic_DNA"/>
</dbReference>
<protein>
    <submittedName>
        <fullName evidence="1">Uncharacterized protein</fullName>
    </submittedName>
</protein>